<evidence type="ECO:0000256" key="2">
    <source>
        <dbReference type="ARBA" id="ARBA00023002"/>
    </source>
</evidence>
<dbReference type="SUPFAM" id="SSF51735">
    <property type="entry name" value="NAD(P)-binding Rossmann-fold domains"/>
    <property type="match status" value="1"/>
</dbReference>
<dbReference type="CDD" id="cd05233">
    <property type="entry name" value="SDR_c"/>
    <property type="match status" value="1"/>
</dbReference>
<dbReference type="PRINTS" id="PR00081">
    <property type="entry name" value="GDHRDH"/>
</dbReference>
<keyword evidence="4" id="KW-1185">Reference proteome</keyword>
<dbReference type="EMBL" id="JAASRO010000001">
    <property type="protein sequence ID" value="NIK55550.1"/>
    <property type="molecule type" value="Genomic_DNA"/>
</dbReference>
<dbReference type="RefSeq" id="WP_167204335.1">
    <property type="nucleotide sequence ID" value="NZ_JAASRO010000001.1"/>
</dbReference>
<comment type="caution">
    <text evidence="3">The sequence shown here is derived from an EMBL/GenBank/DDBJ whole genome shotgun (WGS) entry which is preliminary data.</text>
</comment>
<gene>
    <name evidence="3" type="ORF">BJY22_001267</name>
</gene>
<dbReference type="AlphaFoldDB" id="A0A7X5ZZD2"/>
<reference evidence="3 4" key="1">
    <citation type="submission" date="2020-03" db="EMBL/GenBank/DDBJ databases">
        <title>Sequencing the genomes of 1000 actinobacteria strains.</title>
        <authorList>
            <person name="Klenk H.-P."/>
        </authorList>
    </citation>
    <scope>NUCLEOTIDE SEQUENCE [LARGE SCALE GENOMIC DNA]</scope>
    <source>
        <strain evidence="3 4">DSM 45490</strain>
    </source>
</reference>
<proteinExistence type="inferred from homology"/>
<dbReference type="PRINTS" id="PR00080">
    <property type="entry name" value="SDRFAMILY"/>
</dbReference>
<dbReference type="Proteomes" id="UP000555407">
    <property type="component" value="Unassembled WGS sequence"/>
</dbReference>
<dbReference type="GO" id="GO:0016491">
    <property type="term" value="F:oxidoreductase activity"/>
    <property type="evidence" value="ECO:0007669"/>
    <property type="project" value="UniProtKB-KW"/>
</dbReference>
<dbReference type="InterPro" id="IPR002347">
    <property type="entry name" value="SDR_fam"/>
</dbReference>
<dbReference type="InterPro" id="IPR036291">
    <property type="entry name" value="NAD(P)-bd_dom_sf"/>
</dbReference>
<evidence type="ECO:0000256" key="1">
    <source>
        <dbReference type="ARBA" id="ARBA00006484"/>
    </source>
</evidence>
<keyword evidence="2" id="KW-0560">Oxidoreductase</keyword>
<organism evidence="3 4">
    <name type="scientific">Kribbella shirazensis</name>
    <dbReference type="NCBI Taxonomy" id="1105143"/>
    <lineage>
        <taxon>Bacteria</taxon>
        <taxon>Bacillati</taxon>
        <taxon>Actinomycetota</taxon>
        <taxon>Actinomycetes</taxon>
        <taxon>Propionibacteriales</taxon>
        <taxon>Kribbellaceae</taxon>
        <taxon>Kribbella</taxon>
    </lineage>
</organism>
<dbReference type="PROSITE" id="PS00061">
    <property type="entry name" value="ADH_SHORT"/>
    <property type="match status" value="1"/>
</dbReference>
<name>A0A7X5ZZD2_9ACTN</name>
<protein>
    <submittedName>
        <fullName evidence="3">NAD(P)-dependent dehydrogenase (Short-subunit alcohol dehydrogenase family)</fullName>
    </submittedName>
</protein>
<dbReference type="PANTHER" id="PTHR43639">
    <property type="entry name" value="OXIDOREDUCTASE, SHORT-CHAIN DEHYDROGENASE/REDUCTASE FAMILY (AFU_ORTHOLOGUE AFUA_5G02870)"/>
    <property type="match status" value="1"/>
</dbReference>
<dbReference type="Pfam" id="PF13561">
    <property type="entry name" value="adh_short_C2"/>
    <property type="match status" value="1"/>
</dbReference>
<evidence type="ECO:0000313" key="4">
    <source>
        <dbReference type="Proteomes" id="UP000555407"/>
    </source>
</evidence>
<sequence>MKVALVTGSASGIGAATARRLAADGMTVAVHSRSSRSTGEALAAELGGSYHQADLSDDAAASALVPEVVAQHGRLDVLVNNAGISWPVPHADLDGLTAADWRRLLDVNLIAPWLLCTAALPALREYGGCIVNVTSHAGVRPKGSSVAYAASKAALNHVTKLLAAALGPAVRVNAVAPGLVDTPLTESWTEAQELWKTSSPMRRAAQPSDVADLISAVVHNSYLTGEVILLDGGLNLR</sequence>
<accession>A0A7X5ZZD2</accession>
<dbReference type="InterPro" id="IPR020904">
    <property type="entry name" value="Sc_DH/Rdtase_CS"/>
</dbReference>
<comment type="similarity">
    <text evidence="1">Belongs to the short-chain dehydrogenases/reductases (SDR) family.</text>
</comment>
<dbReference type="PANTHER" id="PTHR43639:SF1">
    <property type="entry name" value="SHORT-CHAIN DEHYDROGENASE_REDUCTASE FAMILY PROTEIN"/>
    <property type="match status" value="1"/>
</dbReference>
<dbReference type="FunFam" id="3.40.50.720:FF:000084">
    <property type="entry name" value="Short-chain dehydrogenase reductase"/>
    <property type="match status" value="1"/>
</dbReference>
<dbReference type="Gene3D" id="3.40.50.720">
    <property type="entry name" value="NAD(P)-binding Rossmann-like Domain"/>
    <property type="match status" value="1"/>
</dbReference>
<evidence type="ECO:0000313" key="3">
    <source>
        <dbReference type="EMBL" id="NIK55550.1"/>
    </source>
</evidence>